<keyword evidence="2" id="KW-1185">Reference proteome</keyword>
<dbReference type="KEGG" id="clup:CLUP02_10813"/>
<sequence length="68" mass="7642">MKHEKRACVRSNPGYGQSWHLGVKCSFSILLSSPGRMKHKHAQTHDEVSAEPELSYDVMAIGSFKLLE</sequence>
<dbReference type="GeneID" id="73344795"/>
<dbReference type="AlphaFoldDB" id="A0A9Q8SZ28"/>
<gene>
    <name evidence="1" type="ORF">CLUP02_10813</name>
</gene>
<evidence type="ECO:0000313" key="1">
    <source>
        <dbReference type="EMBL" id="UQC85316.1"/>
    </source>
</evidence>
<dbReference type="EMBL" id="CP019477">
    <property type="protein sequence ID" value="UQC85316.1"/>
    <property type="molecule type" value="Genomic_DNA"/>
</dbReference>
<dbReference type="RefSeq" id="XP_049146930.1">
    <property type="nucleotide sequence ID" value="XM_049289785.1"/>
</dbReference>
<proteinExistence type="predicted"/>
<protein>
    <submittedName>
        <fullName evidence="1">Uncharacterized protein</fullName>
    </submittedName>
</protein>
<name>A0A9Q8SZ28_9PEZI</name>
<reference evidence="1" key="1">
    <citation type="journal article" date="2021" name="Mol. Plant Microbe Interact.">
        <title>Complete Genome Sequence of the Plant-Pathogenic Fungus Colletotrichum lupini.</title>
        <authorList>
            <person name="Baroncelli R."/>
            <person name="Pensec F."/>
            <person name="Da Lio D."/>
            <person name="Boufleur T."/>
            <person name="Vicente I."/>
            <person name="Sarrocco S."/>
            <person name="Picot A."/>
            <person name="Baraldi E."/>
            <person name="Sukno S."/>
            <person name="Thon M."/>
            <person name="Le Floch G."/>
        </authorList>
    </citation>
    <scope>NUCLEOTIDE SEQUENCE</scope>
    <source>
        <strain evidence="1">IMI 504893</strain>
    </source>
</reference>
<organism evidence="1 2">
    <name type="scientific">Colletotrichum lupini</name>
    <dbReference type="NCBI Taxonomy" id="145971"/>
    <lineage>
        <taxon>Eukaryota</taxon>
        <taxon>Fungi</taxon>
        <taxon>Dikarya</taxon>
        <taxon>Ascomycota</taxon>
        <taxon>Pezizomycotina</taxon>
        <taxon>Sordariomycetes</taxon>
        <taxon>Hypocreomycetidae</taxon>
        <taxon>Glomerellales</taxon>
        <taxon>Glomerellaceae</taxon>
        <taxon>Colletotrichum</taxon>
        <taxon>Colletotrichum acutatum species complex</taxon>
    </lineage>
</organism>
<accession>A0A9Q8SZ28</accession>
<dbReference type="Proteomes" id="UP000830671">
    <property type="component" value="Chromosome 5"/>
</dbReference>
<evidence type="ECO:0000313" key="2">
    <source>
        <dbReference type="Proteomes" id="UP000830671"/>
    </source>
</evidence>